<evidence type="ECO:0000313" key="3">
    <source>
        <dbReference type="Proteomes" id="UP000478052"/>
    </source>
</evidence>
<dbReference type="EMBL" id="VUJU01007038">
    <property type="protein sequence ID" value="KAF0746886.1"/>
    <property type="molecule type" value="Genomic_DNA"/>
</dbReference>
<feature type="domain" description="Transposable element P transposase-like GTP-binding insertion" evidence="1">
    <location>
        <begin position="21"/>
        <end position="71"/>
    </location>
</feature>
<dbReference type="OrthoDB" id="6627680at2759"/>
<evidence type="ECO:0000313" key="2">
    <source>
        <dbReference type="EMBL" id="KAF0746886.1"/>
    </source>
</evidence>
<accession>A0A6G0Y0S3</accession>
<dbReference type="AlphaFoldDB" id="A0A6G0Y0S3"/>
<sequence length="84" mass="9370">MAMSPSTASRWVPSGGGDILKLAAQLFSNTMSTAIKYCGEKKIIKNNHWEQAVDLFKTINDWFDLLNTQLPIDGFTKSYGLDLD</sequence>
<evidence type="ECO:0000259" key="1">
    <source>
        <dbReference type="Pfam" id="PF21788"/>
    </source>
</evidence>
<reference evidence="2 3" key="1">
    <citation type="submission" date="2019-08" db="EMBL/GenBank/DDBJ databases">
        <title>Whole genome of Aphis craccivora.</title>
        <authorList>
            <person name="Voronova N.V."/>
            <person name="Shulinski R.S."/>
            <person name="Bandarenka Y.V."/>
            <person name="Zhorov D.G."/>
            <person name="Warner D."/>
        </authorList>
    </citation>
    <scope>NUCLEOTIDE SEQUENCE [LARGE SCALE GENOMIC DNA]</scope>
    <source>
        <strain evidence="2">180601</strain>
        <tissue evidence="2">Whole Body</tissue>
    </source>
</reference>
<name>A0A6G0Y0S3_APHCR</name>
<keyword evidence="3" id="KW-1185">Reference proteome</keyword>
<dbReference type="Pfam" id="PF21788">
    <property type="entry name" value="TNP-like_GBD"/>
    <property type="match status" value="1"/>
</dbReference>
<dbReference type="InterPro" id="IPR048366">
    <property type="entry name" value="TNP-like_GBD"/>
</dbReference>
<gene>
    <name evidence="2" type="ORF">FWK35_00022926</name>
</gene>
<organism evidence="2 3">
    <name type="scientific">Aphis craccivora</name>
    <name type="common">Cowpea aphid</name>
    <dbReference type="NCBI Taxonomy" id="307492"/>
    <lineage>
        <taxon>Eukaryota</taxon>
        <taxon>Metazoa</taxon>
        <taxon>Ecdysozoa</taxon>
        <taxon>Arthropoda</taxon>
        <taxon>Hexapoda</taxon>
        <taxon>Insecta</taxon>
        <taxon>Pterygota</taxon>
        <taxon>Neoptera</taxon>
        <taxon>Paraneoptera</taxon>
        <taxon>Hemiptera</taxon>
        <taxon>Sternorrhyncha</taxon>
        <taxon>Aphidomorpha</taxon>
        <taxon>Aphidoidea</taxon>
        <taxon>Aphididae</taxon>
        <taxon>Aphidini</taxon>
        <taxon>Aphis</taxon>
        <taxon>Aphis</taxon>
    </lineage>
</organism>
<feature type="non-terminal residue" evidence="2">
    <location>
        <position position="84"/>
    </location>
</feature>
<proteinExistence type="predicted"/>
<protein>
    <recommendedName>
        <fullName evidence="1">Transposable element P transposase-like GTP-binding insertion domain-containing protein</fullName>
    </recommendedName>
</protein>
<dbReference type="Proteomes" id="UP000478052">
    <property type="component" value="Unassembled WGS sequence"/>
</dbReference>
<comment type="caution">
    <text evidence="2">The sequence shown here is derived from an EMBL/GenBank/DDBJ whole genome shotgun (WGS) entry which is preliminary data.</text>
</comment>